<dbReference type="GO" id="GO:0008270">
    <property type="term" value="F:zinc ion binding"/>
    <property type="evidence" value="ECO:0007669"/>
    <property type="project" value="UniProtKB-KW"/>
</dbReference>
<accession>A0A7D3R179</accession>
<organism evidence="3 4">
    <name type="scientific">Fadolivirus FV1/VV64</name>
    <dbReference type="NCBI Taxonomy" id="3070911"/>
    <lineage>
        <taxon>Viruses</taxon>
        <taxon>Varidnaviria</taxon>
        <taxon>Bamfordvirae</taxon>
        <taxon>Nucleocytoviricota</taxon>
        <taxon>Megaviricetes</taxon>
        <taxon>Imitervirales</taxon>
        <taxon>Mimiviridae</taxon>
        <taxon>Klosneuvirinae</taxon>
        <taxon>Fadolivirus</taxon>
        <taxon>Fadolivirus algeromassiliense</taxon>
    </lineage>
</organism>
<evidence type="ECO:0000313" key="3">
    <source>
        <dbReference type="EMBL" id="QKF94282.1"/>
    </source>
</evidence>
<dbReference type="Proteomes" id="UP001162001">
    <property type="component" value="Segment"/>
</dbReference>
<reference evidence="3 4" key="1">
    <citation type="submission" date="2020-04" db="EMBL/GenBank/DDBJ databases">
        <title>Advantages and limits of metagenomic assembly and binning of a giant virus.</title>
        <authorList>
            <person name="Schulz F."/>
            <person name="Andreani J."/>
            <person name="Francis R."/>
            <person name="Boudjemaa H."/>
            <person name="Bou Khalil J.Y."/>
            <person name="Lee J."/>
            <person name="La Scola B."/>
            <person name="Woyke T."/>
        </authorList>
    </citation>
    <scope>NUCLEOTIDE SEQUENCE [LARGE SCALE GENOMIC DNA]</scope>
    <source>
        <strain evidence="3 4">FV1/VV64</strain>
    </source>
</reference>
<protein>
    <submittedName>
        <fullName evidence="3">Capsid protein with RING finger 1 domain</fullName>
    </submittedName>
</protein>
<dbReference type="SUPFAM" id="SSF57850">
    <property type="entry name" value="RING/U-box"/>
    <property type="match status" value="1"/>
</dbReference>
<evidence type="ECO:0000313" key="4">
    <source>
        <dbReference type="Proteomes" id="UP001162001"/>
    </source>
</evidence>
<feature type="domain" description="RING-type" evidence="2">
    <location>
        <begin position="7"/>
        <end position="52"/>
    </location>
</feature>
<dbReference type="Pfam" id="PF13639">
    <property type="entry name" value="zf-RING_2"/>
    <property type="match status" value="1"/>
</dbReference>
<dbReference type="InterPro" id="IPR001841">
    <property type="entry name" value="Znf_RING"/>
</dbReference>
<dbReference type="Gene3D" id="3.30.40.10">
    <property type="entry name" value="Zinc/RING finger domain, C3HC4 (zinc finger)"/>
    <property type="match status" value="1"/>
</dbReference>
<keyword evidence="1" id="KW-0862">Zinc</keyword>
<sequence length="148" mass="17128">MNQNNHCNYCSHTIDANQIILSCGHVYHPDCLENWINSCQSFNVSITCPVCRKIIDYNSIKRQYKGVIIQQNVPHLINGLKMENGNLISIEWESSVYIIDINIFSFCLYPNTHQPSGHINMSKIYDTNLYSFHLYPEIHQPSGYINMS</sequence>
<gene>
    <name evidence="3" type="ORF">Fadolivirus_1_824</name>
</gene>
<evidence type="ECO:0000259" key="2">
    <source>
        <dbReference type="PROSITE" id="PS50089"/>
    </source>
</evidence>
<keyword evidence="1" id="KW-0479">Metal-binding</keyword>
<dbReference type="PROSITE" id="PS50089">
    <property type="entry name" value="ZF_RING_2"/>
    <property type="match status" value="1"/>
</dbReference>
<name>A0A7D3R179_9VIRU</name>
<proteinExistence type="predicted"/>
<evidence type="ECO:0000256" key="1">
    <source>
        <dbReference type="PROSITE-ProRule" id="PRU00175"/>
    </source>
</evidence>
<dbReference type="InterPro" id="IPR013083">
    <property type="entry name" value="Znf_RING/FYVE/PHD"/>
</dbReference>
<keyword evidence="4" id="KW-1185">Reference proteome</keyword>
<dbReference type="EMBL" id="MT418680">
    <property type="protein sequence ID" value="QKF94282.1"/>
    <property type="molecule type" value="Genomic_DNA"/>
</dbReference>
<keyword evidence="1" id="KW-0863">Zinc-finger</keyword>